<evidence type="ECO:0000256" key="4">
    <source>
        <dbReference type="ARBA" id="ARBA00023136"/>
    </source>
</evidence>
<proteinExistence type="predicted"/>
<reference evidence="8 9" key="1">
    <citation type="submission" date="2024-05" db="EMBL/GenBank/DDBJ databases">
        <authorList>
            <person name="Zhao H."/>
            <person name="Xu Y."/>
            <person name="Lin S."/>
            <person name="Spain J.C."/>
            <person name="Zhou N.-Y."/>
        </authorList>
    </citation>
    <scope>NUCLEOTIDE SEQUENCE [LARGE SCALE GENOMIC DNA]</scope>
    <source>
        <strain evidence="8 9">NEAU-NG30</strain>
    </source>
</reference>
<evidence type="ECO:0000313" key="9">
    <source>
        <dbReference type="Proteomes" id="UP001440984"/>
    </source>
</evidence>
<evidence type="ECO:0000256" key="5">
    <source>
        <dbReference type="SAM" id="MobiDB-lite"/>
    </source>
</evidence>
<feature type="domain" description="Major facilitator superfamily (MFS) profile" evidence="7">
    <location>
        <begin position="26"/>
        <end position="413"/>
    </location>
</feature>
<accession>A0ABV0L8D6</accession>
<feature type="region of interest" description="Disordered" evidence="5">
    <location>
        <begin position="416"/>
        <end position="440"/>
    </location>
</feature>
<dbReference type="InterPro" id="IPR020846">
    <property type="entry name" value="MFS_dom"/>
</dbReference>
<protein>
    <submittedName>
        <fullName evidence="8">MFS transporter</fullName>
    </submittedName>
</protein>
<feature type="transmembrane region" description="Helical" evidence="6">
    <location>
        <begin position="325"/>
        <end position="346"/>
    </location>
</feature>
<comment type="caution">
    <text evidence="8">The sequence shown here is derived from an EMBL/GenBank/DDBJ whole genome shotgun (WGS) entry which is preliminary data.</text>
</comment>
<evidence type="ECO:0000256" key="1">
    <source>
        <dbReference type="ARBA" id="ARBA00004651"/>
    </source>
</evidence>
<evidence type="ECO:0000313" key="8">
    <source>
        <dbReference type="EMBL" id="MEQ0558575.1"/>
    </source>
</evidence>
<feature type="transmembrane region" description="Helical" evidence="6">
    <location>
        <begin position="20"/>
        <end position="39"/>
    </location>
</feature>
<dbReference type="Proteomes" id="UP001440984">
    <property type="component" value="Unassembled WGS sequence"/>
</dbReference>
<keyword evidence="3 6" id="KW-1133">Transmembrane helix</keyword>
<dbReference type="PROSITE" id="PS50850">
    <property type="entry name" value="MFS"/>
    <property type="match status" value="1"/>
</dbReference>
<keyword evidence="2 6" id="KW-0812">Transmembrane</keyword>
<dbReference type="SUPFAM" id="SSF103473">
    <property type="entry name" value="MFS general substrate transporter"/>
    <property type="match status" value="1"/>
</dbReference>
<feature type="transmembrane region" description="Helical" evidence="6">
    <location>
        <begin position="387"/>
        <end position="406"/>
    </location>
</feature>
<dbReference type="CDD" id="cd17319">
    <property type="entry name" value="MFS_ExuT_GudP_like"/>
    <property type="match status" value="1"/>
</dbReference>
<sequence>MKEPLTPVLPDVPPARARIGRTAVLTVVVLVLAWTIDFVDRFTISMAMPFIGAEFGIGKTAQGLLFTTFSLVYLLCQLPAGYLADRFGARGMLLATLLLWSAFTGLTGLAGSFAGLIVVRALFGAAQGCFPPASFKAVAERTTPRTRGTVTGVVMSASGFGPGIAPLIVAPLIAAAGWRSTFLTLAAGGAAIGVLLWALLPRPLPSRLTGTADPAGRTPRASRRDVLRSRQLWKFAAVFCSMNLLVSGLISWVPSYLLETRHLSITATGVLAAIPMLVTVGTTVLGGWLFDRFFHDRIRWFLVPVVALTAVFLALMLTASSAIQFTVYETVALGVASLGSMCLFGLPMRALPTEHAGIGMGMLNAGGQLAAAVSPLLMGFLVDRFSYTAAFGLLVVTTAAGAVVACRLPQGTAQFGFGETAQPPPGRDTGARPGRAGGDG</sequence>
<evidence type="ECO:0000256" key="3">
    <source>
        <dbReference type="ARBA" id="ARBA00022989"/>
    </source>
</evidence>
<evidence type="ECO:0000256" key="2">
    <source>
        <dbReference type="ARBA" id="ARBA00022692"/>
    </source>
</evidence>
<dbReference type="Pfam" id="PF07690">
    <property type="entry name" value="MFS_1"/>
    <property type="match status" value="1"/>
</dbReference>
<dbReference type="InterPro" id="IPR050382">
    <property type="entry name" value="MFS_Na/Anion_cotransporter"/>
</dbReference>
<feature type="transmembrane region" description="Helical" evidence="6">
    <location>
        <begin position="182"/>
        <end position="200"/>
    </location>
</feature>
<dbReference type="PANTHER" id="PTHR11662">
    <property type="entry name" value="SOLUTE CARRIER FAMILY 17"/>
    <property type="match status" value="1"/>
</dbReference>
<evidence type="ECO:0000259" key="7">
    <source>
        <dbReference type="PROSITE" id="PS50850"/>
    </source>
</evidence>
<dbReference type="PANTHER" id="PTHR11662:SF399">
    <property type="entry name" value="FI19708P1-RELATED"/>
    <property type="match status" value="1"/>
</dbReference>
<dbReference type="EMBL" id="JBDZYD010000002">
    <property type="protein sequence ID" value="MEQ0558575.1"/>
    <property type="molecule type" value="Genomic_DNA"/>
</dbReference>
<name>A0ABV0L8D6_9PSEU</name>
<organism evidence="8 9">
    <name type="scientific">Amycolatopsis melonis</name>
    <dbReference type="NCBI Taxonomy" id="3156488"/>
    <lineage>
        <taxon>Bacteria</taxon>
        <taxon>Bacillati</taxon>
        <taxon>Actinomycetota</taxon>
        <taxon>Actinomycetes</taxon>
        <taxon>Pseudonocardiales</taxon>
        <taxon>Pseudonocardiaceae</taxon>
        <taxon>Amycolatopsis</taxon>
    </lineage>
</organism>
<feature type="transmembrane region" description="Helical" evidence="6">
    <location>
        <begin position="300"/>
        <end position="319"/>
    </location>
</feature>
<feature type="transmembrane region" description="Helical" evidence="6">
    <location>
        <begin position="265"/>
        <end position="288"/>
    </location>
</feature>
<comment type="subcellular location">
    <subcellularLocation>
        <location evidence="1">Cell membrane</location>
        <topology evidence="1">Multi-pass membrane protein</topology>
    </subcellularLocation>
</comment>
<keyword evidence="9" id="KW-1185">Reference proteome</keyword>
<keyword evidence="4 6" id="KW-0472">Membrane</keyword>
<feature type="transmembrane region" description="Helical" evidence="6">
    <location>
        <begin position="92"/>
        <end position="119"/>
    </location>
</feature>
<feature type="transmembrane region" description="Helical" evidence="6">
    <location>
        <begin position="232"/>
        <end position="253"/>
    </location>
</feature>
<dbReference type="RefSeq" id="WP_348948019.1">
    <property type="nucleotide sequence ID" value="NZ_JBDZYD010000002.1"/>
</dbReference>
<dbReference type="InterPro" id="IPR011701">
    <property type="entry name" value="MFS"/>
</dbReference>
<evidence type="ECO:0000256" key="6">
    <source>
        <dbReference type="SAM" id="Phobius"/>
    </source>
</evidence>
<feature type="transmembrane region" description="Helical" evidence="6">
    <location>
        <begin position="358"/>
        <end position="381"/>
    </location>
</feature>
<gene>
    <name evidence="8" type="ORF">ABJI51_05810</name>
</gene>
<dbReference type="InterPro" id="IPR036259">
    <property type="entry name" value="MFS_trans_sf"/>
</dbReference>
<dbReference type="Gene3D" id="1.20.1250.20">
    <property type="entry name" value="MFS general substrate transporter like domains"/>
    <property type="match status" value="2"/>
</dbReference>
<feature type="transmembrane region" description="Helical" evidence="6">
    <location>
        <begin position="60"/>
        <end position="80"/>
    </location>
</feature>
<feature type="transmembrane region" description="Helical" evidence="6">
    <location>
        <begin position="150"/>
        <end position="176"/>
    </location>
</feature>